<name>A0A8J5JUY5_HOMAM</name>
<evidence type="ECO:0000313" key="1">
    <source>
        <dbReference type="EMBL" id="KAG7162926.1"/>
    </source>
</evidence>
<dbReference type="AlphaFoldDB" id="A0A8J5JUY5"/>
<sequence length="157" mass="17502">MALLKNGAFKEEFAHFLMEEWKKPPYGPIIDRKTVYISHGGKCMEMENSEDEMLQTLEPSRLQGQHKEADTLIAFHGKNITTGNILARSTDTDVLIILLGLVGSMEGLSIMMDYGSGNQWRYIYVSEIAAILEEKHSGLTEALLGLHAIKVVILHSA</sequence>
<organism evidence="1 2">
    <name type="scientific">Homarus americanus</name>
    <name type="common">American lobster</name>
    <dbReference type="NCBI Taxonomy" id="6706"/>
    <lineage>
        <taxon>Eukaryota</taxon>
        <taxon>Metazoa</taxon>
        <taxon>Ecdysozoa</taxon>
        <taxon>Arthropoda</taxon>
        <taxon>Crustacea</taxon>
        <taxon>Multicrustacea</taxon>
        <taxon>Malacostraca</taxon>
        <taxon>Eumalacostraca</taxon>
        <taxon>Eucarida</taxon>
        <taxon>Decapoda</taxon>
        <taxon>Pleocyemata</taxon>
        <taxon>Astacidea</taxon>
        <taxon>Nephropoidea</taxon>
        <taxon>Nephropidae</taxon>
        <taxon>Homarus</taxon>
    </lineage>
</organism>
<accession>A0A8J5JUY5</accession>
<proteinExistence type="predicted"/>
<gene>
    <name evidence="1" type="ORF">Hamer_G001944</name>
</gene>
<dbReference type="Proteomes" id="UP000747542">
    <property type="component" value="Unassembled WGS sequence"/>
</dbReference>
<comment type="caution">
    <text evidence="1">The sequence shown here is derived from an EMBL/GenBank/DDBJ whole genome shotgun (WGS) entry which is preliminary data.</text>
</comment>
<dbReference type="EMBL" id="JAHLQT010026502">
    <property type="protein sequence ID" value="KAG7162926.1"/>
    <property type="molecule type" value="Genomic_DNA"/>
</dbReference>
<protein>
    <submittedName>
        <fullName evidence="1">Uncharacterized protein</fullName>
    </submittedName>
</protein>
<keyword evidence="2" id="KW-1185">Reference proteome</keyword>
<reference evidence="1" key="1">
    <citation type="journal article" date="2021" name="Sci. Adv.">
        <title>The American lobster genome reveals insights on longevity, neural, and immune adaptations.</title>
        <authorList>
            <person name="Polinski J.M."/>
            <person name="Zimin A.V."/>
            <person name="Clark K.F."/>
            <person name="Kohn A.B."/>
            <person name="Sadowski N."/>
            <person name="Timp W."/>
            <person name="Ptitsyn A."/>
            <person name="Khanna P."/>
            <person name="Romanova D.Y."/>
            <person name="Williams P."/>
            <person name="Greenwood S.J."/>
            <person name="Moroz L.L."/>
            <person name="Walt D.R."/>
            <person name="Bodnar A.G."/>
        </authorList>
    </citation>
    <scope>NUCLEOTIDE SEQUENCE</scope>
    <source>
        <strain evidence="1">GMGI-L3</strain>
    </source>
</reference>
<evidence type="ECO:0000313" key="2">
    <source>
        <dbReference type="Proteomes" id="UP000747542"/>
    </source>
</evidence>